<accession>A0ABN8DZS9</accession>
<dbReference type="EMBL" id="CAKLDM010000001">
    <property type="protein sequence ID" value="CAH0537056.1"/>
    <property type="molecule type" value="Genomic_DNA"/>
</dbReference>
<dbReference type="RefSeq" id="WP_237360268.1">
    <property type="nucleotide sequence ID" value="NZ_CAKLDM010000001.1"/>
</dbReference>
<name>A0ABN8DZS9_9VIBR</name>
<reference evidence="2" key="1">
    <citation type="submission" date="2021-11" db="EMBL/GenBank/DDBJ databases">
        <authorList>
            <person name="Rodrigo-Torres L."/>
            <person name="Arahal R. D."/>
            <person name="Lucena T."/>
        </authorList>
    </citation>
    <scope>NUCLEOTIDE SEQUENCE</scope>
    <source>
        <strain evidence="2">CECT 7928</strain>
    </source>
</reference>
<keyword evidence="1" id="KW-0812">Transmembrane</keyword>
<gene>
    <name evidence="2" type="ORF">VMF7928_00892</name>
</gene>
<keyword evidence="1" id="KW-0472">Membrane</keyword>
<keyword evidence="3" id="KW-1185">Reference proteome</keyword>
<keyword evidence="1" id="KW-1133">Transmembrane helix</keyword>
<evidence type="ECO:0000313" key="3">
    <source>
        <dbReference type="Proteomes" id="UP000838748"/>
    </source>
</evidence>
<comment type="caution">
    <text evidence="2">The sequence shown here is derived from an EMBL/GenBank/DDBJ whole genome shotgun (WGS) entry which is preliminary data.</text>
</comment>
<proteinExistence type="predicted"/>
<evidence type="ECO:0008006" key="4">
    <source>
        <dbReference type="Google" id="ProtNLM"/>
    </source>
</evidence>
<sequence length="166" mass="18811">MIQRKRKMLGTVSIEFSIGFLALWLFMMLWVEVSYMSYVSSICDLIVTQAVREAKVDDGNTDFMKDFQGVIDKSSSYWKGVIDPNNFSMSIQYLTSVDSLEKVQDGCKVPQGQTTATCGDPTDSAIAIYHVSYLFHTITGDFTFTSGLFSREEMAIQEYQRDKVQV</sequence>
<feature type="transmembrane region" description="Helical" evidence="1">
    <location>
        <begin position="12"/>
        <end position="31"/>
    </location>
</feature>
<evidence type="ECO:0000256" key="1">
    <source>
        <dbReference type="SAM" id="Phobius"/>
    </source>
</evidence>
<organism evidence="2 3">
    <name type="scientific">Vibrio marisflavi CECT 7928</name>
    <dbReference type="NCBI Taxonomy" id="634439"/>
    <lineage>
        <taxon>Bacteria</taxon>
        <taxon>Pseudomonadati</taxon>
        <taxon>Pseudomonadota</taxon>
        <taxon>Gammaproteobacteria</taxon>
        <taxon>Vibrionales</taxon>
        <taxon>Vibrionaceae</taxon>
        <taxon>Vibrio</taxon>
    </lineage>
</organism>
<protein>
    <recommendedName>
        <fullName evidence="4">TadE-like protein</fullName>
    </recommendedName>
</protein>
<dbReference type="Proteomes" id="UP000838748">
    <property type="component" value="Unassembled WGS sequence"/>
</dbReference>
<evidence type="ECO:0000313" key="2">
    <source>
        <dbReference type="EMBL" id="CAH0537056.1"/>
    </source>
</evidence>